<dbReference type="PIRSF" id="PIRSF017393">
    <property type="entry name" value="MTase_SAV2177"/>
    <property type="match status" value="1"/>
</dbReference>
<evidence type="ECO:0000313" key="2">
    <source>
        <dbReference type="Proteomes" id="UP000479526"/>
    </source>
</evidence>
<dbReference type="InterPro" id="IPR006764">
    <property type="entry name" value="SAM_dep_MeTrfase_SAV2177_type"/>
</dbReference>
<dbReference type="Proteomes" id="UP000479526">
    <property type="component" value="Unassembled WGS sequence"/>
</dbReference>
<proteinExistence type="predicted"/>
<reference evidence="1 2" key="1">
    <citation type="submission" date="2020-01" db="EMBL/GenBank/DDBJ databases">
        <title>Herbidospora sp. NEAU-GS84 nov., a novel actinomycete isolated from soil.</title>
        <authorList>
            <person name="Han L."/>
        </authorList>
    </citation>
    <scope>NUCLEOTIDE SEQUENCE [LARGE SCALE GENOMIC DNA]</scope>
    <source>
        <strain evidence="1 2">NEAU-GS84</strain>
    </source>
</reference>
<keyword evidence="1" id="KW-0808">Transferase</keyword>
<evidence type="ECO:0000313" key="1">
    <source>
        <dbReference type="EMBL" id="NAS25876.1"/>
    </source>
</evidence>
<dbReference type="Pfam" id="PF04672">
    <property type="entry name" value="Methyltransf_19"/>
    <property type="match status" value="1"/>
</dbReference>
<dbReference type="GO" id="GO:0032259">
    <property type="term" value="P:methylation"/>
    <property type="evidence" value="ECO:0007669"/>
    <property type="project" value="UniProtKB-KW"/>
</dbReference>
<dbReference type="SUPFAM" id="SSF53335">
    <property type="entry name" value="S-adenosyl-L-methionine-dependent methyltransferases"/>
    <property type="match status" value="1"/>
</dbReference>
<protein>
    <submittedName>
        <fullName evidence="1">SAM-dependent methyltransferase</fullName>
    </submittedName>
</protein>
<keyword evidence="2" id="KW-1185">Reference proteome</keyword>
<dbReference type="InterPro" id="IPR029063">
    <property type="entry name" value="SAM-dependent_MTases_sf"/>
</dbReference>
<organism evidence="1 2">
    <name type="scientific">Herbidospora solisilvae</name>
    <dbReference type="NCBI Taxonomy" id="2696284"/>
    <lineage>
        <taxon>Bacteria</taxon>
        <taxon>Bacillati</taxon>
        <taxon>Actinomycetota</taxon>
        <taxon>Actinomycetes</taxon>
        <taxon>Streptosporangiales</taxon>
        <taxon>Streptosporangiaceae</taxon>
        <taxon>Herbidospora</taxon>
    </lineage>
</organism>
<accession>A0A7C9NRW5</accession>
<dbReference type="AlphaFoldDB" id="A0A7C9NRW5"/>
<sequence>MAHTPRQRLDTSVPHPARVWDYWLGGTENFAPDREVGDQITAVCPELPIIARAERQFIGRTVTLLAGELGVDQFLDIGTGIPTEGNTHLVAQKVNPAARVVYVDNDPLVLVHARALLDSTPQGATDYIDADLRNPDPILQAASDTLDFARPIGLMLIGVLDFVVDDTLAIDAVNALVAGLAPGSYLAIASSTPSEAMDKAADVWHAGGGAPIVLRSPERLARFFQGLELLDPGVVTLPEWRPDAATDYIGREVCQYGGVGRKP</sequence>
<dbReference type="Gene3D" id="3.40.50.150">
    <property type="entry name" value="Vaccinia Virus protein VP39"/>
    <property type="match status" value="1"/>
</dbReference>
<name>A0A7C9NRW5_9ACTN</name>
<comment type="caution">
    <text evidence="1">The sequence shown here is derived from an EMBL/GenBank/DDBJ whole genome shotgun (WGS) entry which is preliminary data.</text>
</comment>
<keyword evidence="1" id="KW-0489">Methyltransferase</keyword>
<dbReference type="RefSeq" id="WP_161482902.1">
    <property type="nucleotide sequence ID" value="NZ_WXEW01000009.1"/>
</dbReference>
<dbReference type="EMBL" id="WXEW01000009">
    <property type="protein sequence ID" value="NAS25876.1"/>
    <property type="molecule type" value="Genomic_DNA"/>
</dbReference>
<dbReference type="GO" id="GO:0008168">
    <property type="term" value="F:methyltransferase activity"/>
    <property type="evidence" value="ECO:0007669"/>
    <property type="project" value="UniProtKB-KW"/>
</dbReference>
<gene>
    <name evidence="1" type="ORF">GT755_29860</name>
</gene>